<dbReference type="PANTHER" id="PTHR43384:SF6">
    <property type="entry name" value="SEPTUM SITE-DETERMINING PROTEIN MIND HOMOLOG, CHLOROPLASTIC"/>
    <property type="match status" value="1"/>
</dbReference>
<dbReference type="PANTHER" id="PTHR43384">
    <property type="entry name" value="SEPTUM SITE-DETERMINING PROTEIN MIND HOMOLOG, CHLOROPLASTIC-RELATED"/>
    <property type="match status" value="1"/>
</dbReference>
<evidence type="ECO:0000313" key="4">
    <source>
        <dbReference type="Proteomes" id="UP000838748"/>
    </source>
</evidence>
<sequence length="409" mass="45594">MFDLVDVIKSHSDKPDSENLHTMVLFHQSEECKSFVEEACRFEGLELPKTLVNNDKNIHEHARENSSCTIIIELTRSQNVSEDMQRISHLLPNNTSVIVVGTEGTICTIRNLKTLGFHYLFWPACQEEFVELLHNLRPTQANNVKLSPTRKAKNIAILGAKGGVGTSFFASQLAQNLAGKHNSSCVVADYNFTGGNLDILLNVENFSKRNVSSAEVSTTLDTTYAMSMTQDVNKLLSLLSIESDTLNEPEMRDILRTVINALSTQFNFIVEDFSSTSSCKEQLEYIAKNADIVLLVMDKTVSSLREAKRLLDALQSHNSVARHITILNNTRPEKAATVSDQEVKSFLEESPDITCAYESGLSQAILNAKALNTQRLQVNNTVEQLTSLVLGKPYTKRSAIKLKQWLKKA</sequence>
<accession>A0ABN8E0Y5</accession>
<evidence type="ECO:0000313" key="3">
    <source>
        <dbReference type="EMBL" id="CAH0537051.1"/>
    </source>
</evidence>
<evidence type="ECO:0000256" key="2">
    <source>
        <dbReference type="ARBA" id="ARBA00022840"/>
    </source>
</evidence>
<dbReference type="Proteomes" id="UP000838748">
    <property type="component" value="Unassembled WGS sequence"/>
</dbReference>
<dbReference type="SUPFAM" id="SSF52540">
    <property type="entry name" value="P-loop containing nucleoside triphosphate hydrolases"/>
    <property type="match status" value="1"/>
</dbReference>
<keyword evidence="1" id="KW-0547">Nucleotide-binding</keyword>
<dbReference type="Gene3D" id="3.40.50.300">
    <property type="entry name" value="P-loop containing nucleotide triphosphate hydrolases"/>
    <property type="match status" value="1"/>
</dbReference>
<evidence type="ECO:0000256" key="1">
    <source>
        <dbReference type="ARBA" id="ARBA00022741"/>
    </source>
</evidence>
<reference evidence="3" key="1">
    <citation type="submission" date="2021-11" db="EMBL/GenBank/DDBJ databases">
        <authorList>
            <person name="Rodrigo-Torres L."/>
            <person name="Arahal R. D."/>
            <person name="Lucena T."/>
        </authorList>
    </citation>
    <scope>NUCLEOTIDE SEQUENCE</scope>
    <source>
        <strain evidence="3">CECT 7928</strain>
    </source>
</reference>
<dbReference type="RefSeq" id="WP_237360263.1">
    <property type="nucleotide sequence ID" value="NZ_CAKLDM010000001.1"/>
</dbReference>
<proteinExistence type="predicted"/>
<dbReference type="InterPro" id="IPR050625">
    <property type="entry name" value="ParA/MinD_ATPase"/>
</dbReference>
<gene>
    <name evidence="3" type="ORF">VMF7928_00887</name>
</gene>
<comment type="caution">
    <text evidence="3">The sequence shown here is derived from an EMBL/GenBank/DDBJ whole genome shotgun (WGS) entry which is preliminary data.</text>
</comment>
<dbReference type="Gene3D" id="3.40.50.2300">
    <property type="match status" value="1"/>
</dbReference>
<organism evidence="3 4">
    <name type="scientific">Vibrio marisflavi CECT 7928</name>
    <dbReference type="NCBI Taxonomy" id="634439"/>
    <lineage>
        <taxon>Bacteria</taxon>
        <taxon>Pseudomonadati</taxon>
        <taxon>Pseudomonadota</taxon>
        <taxon>Gammaproteobacteria</taxon>
        <taxon>Vibrionales</taxon>
        <taxon>Vibrionaceae</taxon>
        <taxon>Vibrio</taxon>
    </lineage>
</organism>
<keyword evidence="4" id="KW-1185">Reference proteome</keyword>
<keyword evidence="2" id="KW-0067">ATP-binding</keyword>
<dbReference type="EMBL" id="CAKLDM010000001">
    <property type="protein sequence ID" value="CAH0537051.1"/>
    <property type="molecule type" value="Genomic_DNA"/>
</dbReference>
<dbReference type="InterPro" id="IPR027417">
    <property type="entry name" value="P-loop_NTPase"/>
</dbReference>
<name>A0ABN8E0Y5_9VIBR</name>
<protein>
    <submittedName>
        <fullName evidence="3">Uncharacterized protein</fullName>
    </submittedName>
</protein>